<reference evidence="2" key="1">
    <citation type="submission" date="2023-05" db="EMBL/GenBank/DDBJ databases">
        <title>Draft genome of Pseudofrankia sp. BMG5.37.</title>
        <authorList>
            <person name="Gtari M."/>
            <person name="Ghodhbane F."/>
            <person name="Sbissi I."/>
        </authorList>
    </citation>
    <scope>NUCLEOTIDE SEQUENCE [LARGE SCALE GENOMIC DNA]</scope>
    <source>
        <strain evidence="2">BMG 814</strain>
    </source>
</reference>
<gene>
    <name evidence="1" type="ORF">QOZ88_19565</name>
</gene>
<comment type="caution">
    <text evidence="1">The sequence shown here is derived from an EMBL/GenBank/DDBJ whole genome shotgun (WGS) entry which is preliminary data.</text>
</comment>
<protein>
    <recommendedName>
        <fullName evidence="3">Helix-turn-helix domain-containing protein</fullName>
    </recommendedName>
</protein>
<evidence type="ECO:0000313" key="2">
    <source>
        <dbReference type="Proteomes" id="UP001233673"/>
    </source>
</evidence>
<dbReference type="EMBL" id="JASNFN010000031">
    <property type="protein sequence ID" value="MDP5184836.1"/>
    <property type="molecule type" value="Genomic_DNA"/>
</dbReference>
<name>A0ABT9IGX0_9ACTN</name>
<dbReference type="RefSeq" id="WP_306001379.1">
    <property type="nucleotide sequence ID" value="NZ_JASNFN010000031.1"/>
</dbReference>
<keyword evidence="2" id="KW-1185">Reference proteome</keyword>
<evidence type="ECO:0008006" key="3">
    <source>
        <dbReference type="Google" id="ProtNLM"/>
    </source>
</evidence>
<sequence>MNRPGANHIDRRRRLTPRDYIPHGFGVLPEAPYRVPAAGDAVSAAVARTQHELVLTYMRVRHHGDSLRLARAFGVSQTVWSRCLAGERFMGETVMAALLHGIYGR</sequence>
<evidence type="ECO:0000313" key="1">
    <source>
        <dbReference type="EMBL" id="MDP5184836.1"/>
    </source>
</evidence>
<proteinExistence type="predicted"/>
<accession>A0ABT9IGX0</accession>
<dbReference type="Proteomes" id="UP001233673">
    <property type="component" value="Unassembled WGS sequence"/>
</dbReference>
<organism evidence="1 2">
    <name type="scientific">Blastococcus carthaginiensis</name>
    <dbReference type="NCBI Taxonomy" id="3050034"/>
    <lineage>
        <taxon>Bacteria</taxon>
        <taxon>Bacillati</taxon>
        <taxon>Actinomycetota</taxon>
        <taxon>Actinomycetes</taxon>
        <taxon>Geodermatophilales</taxon>
        <taxon>Geodermatophilaceae</taxon>
        <taxon>Blastococcus</taxon>
    </lineage>
</organism>